<evidence type="ECO:0000313" key="2">
    <source>
        <dbReference type="Proteomes" id="UP001234178"/>
    </source>
</evidence>
<comment type="caution">
    <text evidence="1">The sequence shown here is derived from an EMBL/GenBank/DDBJ whole genome shotgun (WGS) entry which is preliminary data.</text>
</comment>
<keyword evidence="2" id="KW-1185">Reference proteome</keyword>
<proteinExistence type="predicted"/>
<evidence type="ECO:0000313" key="1">
    <source>
        <dbReference type="EMBL" id="KAK4036642.1"/>
    </source>
</evidence>
<protein>
    <submittedName>
        <fullName evidence="1">Uncharacterized protein</fullName>
    </submittedName>
</protein>
<dbReference type="EMBL" id="JAOYFB010000040">
    <property type="protein sequence ID" value="KAK4036642.1"/>
    <property type="molecule type" value="Genomic_DNA"/>
</dbReference>
<name>A0ABR0B4L9_9CRUS</name>
<accession>A0ABR0B4L9</accession>
<sequence length="83" mass="9012">MELIAQWLSIGMVSQGKSVRAAGAGFPDHHMTAWSGVSRVLQTTTWPLGKGNFGKDLTDPPSSFQAIARPLSHHMLQNPQIDT</sequence>
<reference evidence="1 2" key="1">
    <citation type="journal article" date="2023" name="Nucleic Acids Res.">
        <title>The hologenome of Daphnia magna reveals possible DNA methylation and microbiome-mediated evolution of the host genome.</title>
        <authorList>
            <person name="Chaturvedi A."/>
            <person name="Li X."/>
            <person name="Dhandapani V."/>
            <person name="Marshall H."/>
            <person name="Kissane S."/>
            <person name="Cuenca-Cambronero M."/>
            <person name="Asole G."/>
            <person name="Calvet F."/>
            <person name="Ruiz-Romero M."/>
            <person name="Marangio P."/>
            <person name="Guigo R."/>
            <person name="Rago D."/>
            <person name="Mirbahai L."/>
            <person name="Eastwood N."/>
            <person name="Colbourne J.K."/>
            <person name="Zhou J."/>
            <person name="Mallon E."/>
            <person name="Orsini L."/>
        </authorList>
    </citation>
    <scope>NUCLEOTIDE SEQUENCE [LARGE SCALE GENOMIC DNA]</scope>
    <source>
        <strain evidence="1">LRV0_1</strain>
    </source>
</reference>
<dbReference type="Proteomes" id="UP001234178">
    <property type="component" value="Unassembled WGS sequence"/>
</dbReference>
<gene>
    <name evidence="1" type="ORF">OUZ56_028686</name>
</gene>
<organism evidence="1 2">
    <name type="scientific">Daphnia magna</name>
    <dbReference type="NCBI Taxonomy" id="35525"/>
    <lineage>
        <taxon>Eukaryota</taxon>
        <taxon>Metazoa</taxon>
        <taxon>Ecdysozoa</taxon>
        <taxon>Arthropoda</taxon>
        <taxon>Crustacea</taxon>
        <taxon>Branchiopoda</taxon>
        <taxon>Diplostraca</taxon>
        <taxon>Cladocera</taxon>
        <taxon>Anomopoda</taxon>
        <taxon>Daphniidae</taxon>
        <taxon>Daphnia</taxon>
    </lineage>
</organism>